<protein>
    <submittedName>
        <fullName evidence="1">Uncharacterized protein</fullName>
    </submittedName>
</protein>
<proteinExistence type="predicted"/>
<keyword evidence="2" id="KW-1185">Reference proteome</keyword>
<gene>
    <name evidence="1" type="ORF">E2C01_071670</name>
</gene>
<evidence type="ECO:0000313" key="2">
    <source>
        <dbReference type="Proteomes" id="UP000324222"/>
    </source>
</evidence>
<dbReference type="AlphaFoldDB" id="A0A5B7I0H8"/>
<dbReference type="Proteomes" id="UP000324222">
    <property type="component" value="Unassembled WGS sequence"/>
</dbReference>
<name>A0A5B7I0H8_PORTR</name>
<accession>A0A5B7I0H8</accession>
<comment type="caution">
    <text evidence="1">The sequence shown here is derived from an EMBL/GenBank/DDBJ whole genome shotgun (WGS) entry which is preliminary data.</text>
</comment>
<sequence>MKSQCGPISPPKRIFGLRQSHLHLEPWRHVGNFKPLDKWQSFKTASGGIRTYIWSSTRSHAHHLIHYTTASLRKSHIDEEF</sequence>
<organism evidence="1 2">
    <name type="scientific">Portunus trituberculatus</name>
    <name type="common">Swimming crab</name>
    <name type="synonym">Neptunus trituberculatus</name>
    <dbReference type="NCBI Taxonomy" id="210409"/>
    <lineage>
        <taxon>Eukaryota</taxon>
        <taxon>Metazoa</taxon>
        <taxon>Ecdysozoa</taxon>
        <taxon>Arthropoda</taxon>
        <taxon>Crustacea</taxon>
        <taxon>Multicrustacea</taxon>
        <taxon>Malacostraca</taxon>
        <taxon>Eumalacostraca</taxon>
        <taxon>Eucarida</taxon>
        <taxon>Decapoda</taxon>
        <taxon>Pleocyemata</taxon>
        <taxon>Brachyura</taxon>
        <taxon>Eubrachyura</taxon>
        <taxon>Portunoidea</taxon>
        <taxon>Portunidae</taxon>
        <taxon>Portuninae</taxon>
        <taxon>Portunus</taxon>
    </lineage>
</organism>
<dbReference type="EMBL" id="VSRR010045337">
    <property type="protein sequence ID" value="MPC77222.1"/>
    <property type="molecule type" value="Genomic_DNA"/>
</dbReference>
<evidence type="ECO:0000313" key="1">
    <source>
        <dbReference type="EMBL" id="MPC77222.1"/>
    </source>
</evidence>
<reference evidence="1 2" key="1">
    <citation type="submission" date="2019-05" db="EMBL/GenBank/DDBJ databases">
        <title>Another draft genome of Portunus trituberculatus and its Hox gene families provides insights of decapod evolution.</title>
        <authorList>
            <person name="Jeong J.-H."/>
            <person name="Song I."/>
            <person name="Kim S."/>
            <person name="Choi T."/>
            <person name="Kim D."/>
            <person name="Ryu S."/>
            <person name="Kim W."/>
        </authorList>
    </citation>
    <scope>NUCLEOTIDE SEQUENCE [LARGE SCALE GENOMIC DNA]</scope>
    <source>
        <tissue evidence="1">Muscle</tissue>
    </source>
</reference>